<name>A0A371Z003_9PROT</name>
<dbReference type="InterPro" id="IPR000326">
    <property type="entry name" value="PAP2/HPO"/>
</dbReference>
<feature type="transmembrane region" description="Helical" evidence="1">
    <location>
        <begin position="35"/>
        <end position="60"/>
    </location>
</feature>
<gene>
    <name evidence="3" type="ORF">DY926_09195</name>
</gene>
<keyword evidence="1" id="KW-0472">Membrane</keyword>
<feature type="transmembrane region" description="Helical" evidence="1">
    <location>
        <begin position="125"/>
        <end position="143"/>
    </location>
</feature>
<feature type="transmembrane region" description="Helical" evidence="1">
    <location>
        <begin position="66"/>
        <end position="85"/>
    </location>
</feature>
<dbReference type="Proteomes" id="UP000262371">
    <property type="component" value="Unassembled WGS sequence"/>
</dbReference>
<feature type="domain" description="Phosphatidic acid phosphatase type 2/haloperoxidase" evidence="2">
    <location>
        <begin position="67"/>
        <end position="138"/>
    </location>
</feature>
<protein>
    <submittedName>
        <fullName evidence="3">Phosphatase PAP2 family protein</fullName>
    </submittedName>
</protein>
<evidence type="ECO:0000256" key="1">
    <source>
        <dbReference type="SAM" id="Phobius"/>
    </source>
</evidence>
<reference evidence="3 4" key="1">
    <citation type="submission" date="2018-08" db="EMBL/GenBank/DDBJ databases">
        <title>Komagataeibacter sp. AV 382.</title>
        <authorList>
            <person name="Skraban J."/>
            <person name="Trcek J."/>
        </authorList>
    </citation>
    <scope>NUCLEOTIDE SEQUENCE [LARGE SCALE GENOMIC DNA]</scope>
    <source>
        <strain evidence="3 4">AV 382</strain>
    </source>
</reference>
<dbReference type="AlphaFoldDB" id="A0A371Z003"/>
<evidence type="ECO:0000259" key="2">
    <source>
        <dbReference type="Pfam" id="PF01569"/>
    </source>
</evidence>
<dbReference type="Gene3D" id="1.20.144.10">
    <property type="entry name" value="Phosphatidic acid phosphatase type 2/haloperoxidase"/>
    <property type="match status" value="1"/>
</dbReference>
<keyword evidence="1" id="KW-1133">Transmembrane helix</keyword>
<keyword evidence="4" id="KW-1185">Reference proteome</keyword>
<dbReference type="Pfam" id="PF01569">
    <property type="entry name" value="PAP2"/>
    <property type="match status" value="1"/>
</dbReference>
<accession>A0A371Z003</accession>
<dbReference type="SUPFAM" id="SSF48317">
    <property type="entry name" value="Acid phosphatase/Vanadium-dependent haloperoxidase"/>
    <property type="match status" value="1"/>
</dbReference>
<proteinExistence type="predicted"/>
<organism evidence="3 4">
    <name type="scientific">Komagataeibacter melaceti</name>
    <dbReference type="NCBI Taxonomy" id="2766577"/>
    <lineage>
        <taxon>Bacteria</taxon>
        <taxon>Pseudomonadati</taxon>
        <taxon>Pseudomonadota</taxon>
        <taxon>Alphaproteobacteria</taxon>
        <taxon>Acetobacterales</taxon>
        <taxon>Acetobacteraceae</taxon>
        <taxon>Komagataeibacter</taxon>
    </lineage>
</organism>
<feature type="transmembrane region" description="Helical" evidence="1">
    <location>
        <begin position="150"/>
        <end position="168"/>
    </location>
</feature>
<dbReference type="RefSeq" id="WP_116703101.1">
    <property type="nucleotide sequence ID" value="NZ_QUWV01000071.1"/>
</dbReference>
<dbReference type="OrthoDB" id="7283157at2"/>
<evidence type="ECO:0000313" key="3">
    <source>
        <dbReference type="EMBL" id="RFD19793.1"/>
    </source>
</evidence>
<keyword evidence="1" id="KW-0812">Transmembrane</keyword>
<sequence>MIRFITDFADQGDILPVVATVAAVMVWREWRRGASVWLVTVVLTLALMLVLKIMGLYYAVFMQARVFSPSGHVASACLVYGSLLIMMGREAFIGLPTLTMLPLMFVAAVMAYTRLVLHAHTVSEVVTGAMIGSIAAVVLGFKCGPVPRALWVYLLPALVGSAFLFHGWHLGAEAAIRHLVLSQAASASHFMHDRLV</sequence>
<dbReference type="InterPro" id="IPR036938">
    <property type="entry name" value="PAP2/HPO_sf"/>
</dbReference>
<evidence type="ECO:0000313" key="4">
    <source>
        <dbReference type="Proteomes" id="UP000262371"/>
    </source>
</evidence>
<dbReference type="EMBL" id="QUWV01000071">
    <property type="protein sequence ID" value="RFD19793.1"/>
    <property type="molecule type" value="Genomic_DNA"/>
</dbReference>
<feature type="transmembrane region" description="Helical" evidence="1">
    <location>
        <begin position="92"/>
        <end position="113"/>
    </location>
</feature>
<comment type="caution">
    <text evidence="3">The sequence shown here is derived from an EMBL/GenBank/DDBJ whole genome shotgun (WGS) entry which is preliminary data.</text>
</comment>